<evidence type="ECO:0000313" key="2">
    <source>
        <dbReference type="EMBL" id="APO78223.1"/>
    </source>
</evidence>
<sequence>MKPKALSWRDRPRQPVPPVSRAQPSFCRAEFSRTSFPSEPILPEYRDRCSIPFHRALNDDFSESSRLKDAANVFGVSKADSASSTVACIPAAEGGR</sequence>
<dbReference type="Proteomes" id="UP000185109">
    <property type="component" value="Plasmid pRsp8C3c"/>
</dbReference>
<proteinExistence type="predicted"/>
<gene>
    <name evidence="2" type="ORF">AM571_PC00485</name>
</gene>
<accession>A0A1L5PDL3</accession>
<organism evidence="2 3">
    <name type="scientific">Rhizobium etli 8C-3</name>
    <dbReference type="NCBI Taxonomy" id="538025"/>
    <lineage>
        <taxon>Bacteria</taxon>
        <taxon>Pseudomonadati</taxon>
        <taxon>Pseudomonadota</taxon>
        <taxon>Alphaproteobacteria</taxon>
        <taxon>Hyphomicrobiales</taxon>
        <taxon>Rhizobiaceae</taxon>
        <taxon>Rhizobium/Agrobacterium group</taxon>
        <taxon>Rhizobium</taxon>
    </lineage>
</organism>
<name>A0A1L5PDL3_RHIET</name>
<geneLocation type="plasmid" evidence="3">
    <name>prsp8c3c</name>
</geneLocation>
<evidence type="ECO:0000313" key="3">
    <source>
        <dbReference type="Proteomes" id="UP000185109"/>
    </source>
</evidence>
<reference evidence="2 3" key="1">
    <citation type="submission" date="2016-09" db="EMBL/GenBank/DDBJ databases">
        <title>The complete genome sequences of Rhizobium gallicum, symbiovars gallicum and phaseoli, symbionts associated to common bean (Phaseolus vulgaris).</title>
        <authorList>
            <person name="Bustos P."/>
            <person name="Santamaria R.I."/>
            <person name="Perez-Carrascal O.M."/>
            <person name="Juarez S."/>
            <person name="Lozano L."/>
            <person name="Martinez-Flores I."/>
            <person name="Martinez-Romero E."/>
            <person name="Cevallos M."/>
            <person name="Romero D."/>
            <person name="Davila G."/>
            <person name="Gonzalez V."/>
        </authorList>
    </citation>
    <scope>NUCLEOTIDE SEQUENCE [LARGE SCALE GENOMIC DNA]</scope>
    <source>
        <strain evidence="2 3">8C-3</strain>
        <plasmid evidence="3">Plasmid prsp8c3c</plasmid>
    </source>
</reference>
<dbReference type="AlphaFoldDB" id="A0A1L5PDL3"/>
<protein>
    <submittedName>
        <fullName evidence="2">Uncharacterized protein</fullName>
    </submittedName>
</protein>
<keyword evidence="2" id="KW-0614">Plasmid</keyword>
<evidence type="ECO:0000256" key="1">
    <source>
        <dbReference type="SAM" id="MobiDB-lite"/>
    </source>
</evidence>
<dbReference type="EMBL" id="CP017244">
    <property type="protein sequence ID" value="APO78223.1"/>
    <property type="molecule type" value="Genomic_DNA"/>
</dbReference>
<feature type="region of interest" description="Disordered" evidence="1">
    <location>
        <begin position="1"/>
        <end position="23"/>
    </location>
</feature>